<organism evidence="1 2">
    <name type="scientific">Kineobactrum salinum</name>
    <dbReference type="NCBI Taxonomy" id="2708301"/>
    <lineage>
        <taxon>Bacteria</taxon>
        <taxon>Pseudomonadati</taxon>
        <taxon>Pseudomonadota</taxon>
        <taxon>Gammaproteobacteria</taxon>
        <taxon>Cellvibrionales</taxon>
        <taxon>Halieaceae</taxon>
        <taxon>Kineobactrum</taxon>
    </lineage>
</organism>
<dbReference type="Proteomes" id="UP000477680">
    <property type="component" value="Chromosome"/>
</dbReference>
<protein>
    <submittedName>
        <fullName evidence="1">Uncharacterized protein</fullName>
    </submittedName>
</protein>
<name>A0A6C0TWD9_9GAMM</name>
<reference evidence="1 2" key="1">
    <citation type="submission" date="2020-02" db="EMBL/GenBank/DDBJ databases">
        <title>Genome sequencing for Kineobactrum sp. M2.</title>
        <authorList>
            <person name="Park S.-J."/>
        </authorList>
    </citation>
    <scope>NUCLEOTIDE SEQUENCE [LARGE SCALE GENOMIC DNA]</scope>
    <source>
        <strain evidence="1 2">M2</strain>
    </source>
</reference>
<dbReference type="KEGG" id="kim:G3T16_00310"/>
<keyword evidence="2" id="KW-1185">Reference proteome</keyword>
<evidence type="ECO:0000313" key="1">
    <source>
        <dbReference type="EMBL" id="QIB64091.1"/>
    </source>
</evidence>
<dbReference type="EMBL" id="CP048711">
    <property type="protein sequence ID" value="QIB64091.1"/>
    <property type="molecule type" value="Genomic_DNA"/>
</dbReference>
<gene>
    <name evidence="1" type="ORF">G3T16_00310</name>
</gene>
<proteinExistence type="predicted"/>
<evidence type="ECO:0000313" key="2">
    <source>
        <dbReference type="Proteomes" id="UP000477680"/>
    </source>
</evidence>
<accession>A0A6C0TWD9</accession>
<sequence length="263" mass="27221">MQTHDYRYEISLWPAAAPSQRLLNCRLAGLLAALLMSIPVWAETTVAGCGTAGSAPTAVVSGAVGRLAGLGGRLAGQLGARGLVRDAAEAVAGGVAETLTGAGDCESAAAPATAATPATQVAATAPVAQPRFKLPKVTGGQAKNKSGGRNCGALGAGCADGMTPLVNCMKEKSFWGETALALERKRDADRNYTAAQLAEIDADIAAMWVAHREGSSSVTPVDPARPNRHQDWFTGEEQGQLNTAIAQTVNSHRQYCNSRYAKF</sequence>
<dbReference type="RefSeq" id="WP_163493342.1">
    <property type="nucleotide sequence ID" value="NZ_CP048711.1"/>
</dbReference>
<dbReference type="AlphaFoldDB" id="A0A6C0TWD9"/>